<dbReference type="EnsemblBacteria" id="ACB07776">
    <property type="protein sequence ID" value="ACB07776"/>
    <property type="gene ID" value="Kcr_1030"/>
</dbReference>
<proteinExistence type="predicted"/>
<evidence type="ECO:0000256" key="5">
    <source>
        <dbReference type="ARBA" id="ARBA00023136"/>
    </source>
</evidence>
<dbReference type="PANTHER" id="PTHR47089:SF1">
    <property type="entry name" value="GUANOSINE ABC TRANSPORTER PERMEASE PROTEIN NUPP"/>
    <property type="match status" value="1"/>
</dbReference>
<feature type="transmembrane region" description="Helical" evidence="6">
    <location>
        <begin position="12"/>
        <end position="35"/>
    </location>
</feature>
<evidence type="ECO:0000313" key="8">
    <source>
        <dbReference type="Proteomes" id="UP000001686"/>
    </source>
</evidence>
<dbReference type="EMBL" id="CP000968">
    <property type="protein sequence ID" value="ACB07776.1"/>
    <property type="molecule type" value="Genomic_DNA"/>
</dbReference>
<feature type="transmembrane region" description="Helical" evidence="6">
    <location>
        <begin position="326"/>
        <end position="347"/>
    </location>
</feature>
<dbReference type="KEGG" id="kcr:Kcr_1030"/>
<keyword evidence="2" id="KW-1003">Cell membrane</keyword>
<feature type="transmembrane region" description="Helical" evidence="6">
    <location>
        <begin position="114"/>
        <end position="135"/>
    </location>
</feature>
<feature type="transmembrane region" description="Helical" evidence="6">
    <location>
        <begin position="83"/>
        <end position="102"/>
    </location>
</feature>
<dbReference type="InParanoid" id="B1L5P7"/>
<dbReference type="OrthoDB" id="86231at2157"/>
<organism evidence="7 8">
    <name type="scientific">Korarchaeum cryptofilum (strain OPF8)</name>
    <dbReference type="NCBI Taxonomy" id="374847"/>
    <lineage>
        <taxon>Archaea</taxon>
        <taxon>Thermoproteota</taxon>
        <taxon>Candidatus Korarchaeia</taxon>
        <taxon>Candidatus Korarchaeales</taxon>
        <taxon>Candidatus Korarchaeaceae</taxon>
        <taxon>Candidatus Korarchaeum</taxon>
    </lineage>
</organism>
<feature type="transmembrane region" description="Helical" evidence="6">
    <location>
        <begin position="248"/>
        <end position="266"/>
    </location>
</feature>
<feature type="transmembrane region" description="Helical" evidence="6">
    <location>
        <begin position="200"/>
        <end position="219"/>
    </location>
</feature>
<dbReference type="GO" id="GO:0022857">
    <property type="term" value="F:transmembrane transporter activity"/>
    <property type="evidence" value="ECO:0007669"/>
    <property type="project" value="InterPro"/>
</dbReference>
<dbReference type="GeneID" id="6094307"/>
<sequence>MKLVKRVEVPKRLLIAVRIGSIALALIVSSILLLTQEINPYDFFSGLLLNVFGTNVGLTESIVRMIPLLLISSGLSLSFKAGFWNIGAEGQLLAGAMLGYLLASSLDLPGPIQIPLLFISGFLAGAAWGIIPALLKARLNMNDVISTLMLYYVIYWIFQHMIHGPWKAVETVGGLTYGGFAHTSVIPANSQLPVIEGTRIHWPTLLIALASAFLVYFLLRRTTWGFEIRAVGDNPDASRAAGISSTKVLLIVAVISGGLSGIAGIGELCGIQKRFTPEFLSGYGFSAIITAWLSGTNPISLIIANFLYGGLLVGGNYAMISYKLPIGFINLFNGAILLSVLAGDFMVRYELRRD</sequence>
<evidence type="ECO:0000256" key="1">
    <source>
        <dbReference type="ARBA" id="ARBA00004651"/>
    </source>
</evidence>
<dbReference type="RefSeq" id="WP_012309673.1">
    <property type="nucleotide sequence ID" value="NC_010482.1"/>
</dbReference>
<reference evidence="7 8" key="1">
    <citation type="journal article" date="2008" name="Proc. Natl. Acad. Sci. U.S.A.">
        <title>A korarchaeal genome reveals new insights into the evolution of the Archaea.</title>
        <authorList>
            <person name="Elkins J.G."/>
            <person name="Podar M."/>
            <person name="Graham D.E."/>
            <person name="Makarova K.S."/>
            <person name="Wolf Y."/>
            <person name="Randau L."/>
            <person name="Hedlund B.P."/>
            <person name="Brochier-Armanet C."/>
            <person name="Kunin V."/>
            <person name="Anderson I."/>
            <person name="Lapidus A."/>
            <person name="Goltsman E."/>
            <person name="Barry K."/>
            <person name="Koonin E.V."/>
            <person name="Hugenholtz P."/>
            <person name="Kyrpides N."/>
            <person name="Wanner G."/>
            <person name="Richardson P."/>
            <person name="Keller M."/>
            <person name="Stetter K.O."/>
        </authorList>
    </citation>
    <scope>NUCLEOTIDE SEQUENCE [LARGE SCALE GENOMIC DNA]</scope>
    <source>
        <strain evidence="8">OPF8</strain>
    </source>
</reference>
<dbReference type="HOGENOM" id="CLU_040769_0_0_2"/>
<keyword evidence="8" id="KW-1185">Reference proteome</keyword>
<dbReference type="Proteomes" id="UP000001686">
    <property type="component" value="Chromosome"/>
</dbReference>
<dbReference type="PANTHER" id="PTHR47089">
    <property type="entry name" value="ABC TRANSPORTER, PERMEASE PROTEIN"/>
    <property type="match status" value="1"/>
</dbReference>
<gene>
    <name evidence="7" type="ordered locus">Kcr_1030</name>
</gene>
<dbReference type="AlphaFoldDB" id="B1L5P7"/>
<evidence type="ECO:0000256" key="6">
    <source>
        <dbReference type="SAM" id="Phobius"/>
    </source>
</evidence>
<comment type="subcellular location">
    <subcellularLocation>
        <location evidence="1">Cell membrane</location>
        <topology evidence="1">Multi-pass membrane protein</topology>
    </subcellularLocation>
</comment>
<dbReference type="eggNOG" id="arCOG00260">
    <property type="taxonomic scope" value="Archaea"/>
</dbReference>
<dbReference type="CDD" id="cd06580">
    <property type="entry name" value="TM_PBP1_transp_TpRbsC_like"/>
    <property type="match status" value="1"/>
</dbReference>
<evidence type="ECO:0000313" key="7">
    <source>
        <dbReference type="EMBL" id="ACB07776.1"/>
    </source>
</evidence>
<accession>B1L5P7</accession>
<dbReference type="InterPro" id="IPR001851">
    <property type="entry name" value="ABC_transp_permease"/>
</dbReference>
<dbReference type="Pfam" id="PF02653">
    <property type="entry name" value="BPD_transp_2"/>
    <property type="match status" value="1"/>
</dbReference>
<dbReference type="STRING" id="374847.Kcr_1030"/>
<dbReference type="PhylomeDB" id="B1L5P7"/>
<name>B1L5P7_KORCO</name>
<evidence type="ECO:0000256" key="2">
    <source>
        <dbReference type="ARBA" id="ARBA00022475"/>
    </source>
</evidence>
<feature type="transmembrane region" description="Helical" evidence="6">
    <location>
        <begin position="144"/>
        <end position="162"/>
    </location>
</feature>
<evidence type="ECO:0000256" key="3">
    <source>
        <dbReference type="ARBA" id="ARBA00022692"/>
    </source>
</evidence>
<keyword evidence="4 6" id="KW-1133">Transmembrane helix</keyword>
<keyword evidence="3 6" id="KW-0812">Transmembrane</keyword>
<dbReference type="GO" id="GO:0005886">
    <property type="term" value="C:plasma membrane"/>
    <property type="evidence" value="ECO:0007669"/>
    <property type="project" value="UniProtKB-SubCell"/>
</dbReference>
<protein>
    <submittedName>
        <fullName evidence="7">ABC-type uncharacterized transport system, permease component</fullName>
    </submittedName>
</protein>
<feature type="transmembrane region" description="Helical" evidence="6">
    <location>
        <begin position="302"/>
        <end position="320"/>
    </location>
</feature>
<keyword evidence="5 6" id="KW-0472">Membrane</keyword>
<evidence type="ECO:0000256" key="4">
    <source>
        <dbReference type="ARBA" id="ARBA00022989"/>
    </source>
</evidence>